<dbReference type="InterPro" id="IPR049551">
    <property type="entry name" value="PKS_DH_C"/>
</dbReference>
<dbReference type="Pfam" id="PF16197">
    <property type="entry name" value="KAsynt_C_assoc"/>
    <property type="match status" value="1"/>
</dbReference>
<dbReference type="InterPro" id="IPR057326">
    <property type="entry name" value="KR_dom"/>
</dbReference>
<dbReference type="SUPFAM" id="SSF52151">
    <property type="entry name" value="FabD/lysophospholipase-like"/>
    <property type="match status" value="1"/>
</dbReference>
<comment type="caution">
    <text evidence="10">The sequence shown here is derived from an EMBL/GenBank/DDBJ whole genome shotgun (WGS) entry which is preliminary data.</text>
</comment>
<feature type="region of interest" description="C-terminal hotdog fold" evidence="6">
    <location>
        <begin position="1028"/>
        <end position="1173"/>
    </location>
</feature>
<dbReference type="InterPro" id="IPR009081">
    <property type="entry name" value="PP-bd_ACP"/>
</dbReference>
<dbReference type="InterPro" id="IPR016039">
    <property type="entry name" value="Thiolase-like"/>
</dbReference>
<dbReference type="SUPFAM" id="SSF53901">
    <property type="entry name" value="Thiolase-like"/>
    <property type="match status" value="1"/>
</dbReference>
<dbReference type="InterPro" id="IPR020841">
    <property type="entry name" value="PKS_Beta-ketoAc_synthase_dom"/>
</dbReference>
<feature type="active site" description="Proton donor; for dehydratase activity" evidence="6">
    <location>
        <position position="1089"/>
    </location>
</feature>
<accession>A0ABS1J9Z0</accession>
<dbReference type="Gene3D" id="3.40.47.10">
    <property type="match status" value="1"/>
</dbReference>
<evidence type="ECO:0000256" key="5">
    <source>
        <dbReference type="ARBA" id="ARBA00022679"/>
    </source>
</evidence>
<dbReference type="Pfam" id="PF02801">
    <property type="entry name" value="Ketoacyl-synt_C"/>
    <property type="match status" value="1"/>
</dbReference>
<evidence type="ECO:0000313" key="10">
    <source>
        <dbReference type="EMBL" id="MBL0387093.1"/>
    </source>
</evidence>
<dbReference type="PANTHER" id="PTHR43775">
    <property type="entry name" value="FATTY ACID SYNTHASE"/>
    <property type="match status" value="1"/>
</dbReference>
<keyword evidence="3" id="KW-0596">Phosphopantetheine</keyword>
<dbReference type="SUPFAM" id="SSF51735">
    <property type="entry name" value="NAD(P)-binding Rossmann-fold domains"/>
    <property type="match status" value="2"/>
</dbReference>
<evidence type="ECO:0000256" key="4">
    <source>
        <dbReference type="ARBA" id="ARBA00022553"/>
    </source>
</evidence>
<dbReference type="PROSITE" id="PS52004">
    <property type="entry name" value="KS3_2"/>
    <property type="match status" value="1"/>
</dbReference>
<dbReference type="Pfam" id="PF00698">
    <property type="entry name" value="Acyl_transf_1"/>
    <property type="match status" value="1"/>
</dbReference>
<dbReference type="InterPro" id="IPR014043">
    <property type="entry name" value="Acyl_transferase_dom"/>
</dbReference>
<dbReference type="InterPro" id="IPR020807">
    <property type="entry name" value="PKS_DH"/>
</dbReference>
<dbReference type="InterPro" id="IPR049900">
    <property type="entry name" value="PKS_mFAS_DH"/>
</dbReference>
<dbReference type="Pfam" id="PF00550">
    <property type="entry name" value="PP-binding"/>
    <property type="match status" value="1"/>
</dbReference>
<feature type="region of interest" description="N-terminal hotdog fold" evidence="6">
    <location>
        <begin position="894"/>
        <end position="1014"/>
    </location>
</feature>
<dbReference type="SUPFAM" id="SSF55048">
    <property type="entry name" value="Probable ACP-binding domain of malonyl-CoA ACP transacylase"/>
    <property type="match status" value="1"/>
</dbReference>
<dbReference type="InterPro" id="IPR006162">
    <property type="entry name" value="Ppantetheine_attach_site"/>
</dbReference>
<dbReference type="InterPro" id="IPR014031">
    <property type="entry name" value="Ketoacyl_synth_C"/>
</dbReference>
<dbReference type="SMART" id="SM00823">
    <property type="entry name" value="PKS_PP"/>
    <property type="match status" value="1"/>
</dbReference>
<evidence type="ECO:0000256" key="6">
    <source>
        <dbReference type="PROSITE-ProRule" id="PRU01363"/>
    </source>
</evidence>
<evidence type="ECO:0000259" key="7">
    <source>
        <dbReference type="PROSITE" id="PS50075"/>
    </source>
</evidence>
<dbReference type="Gene3D" id="3.10.129.110">
    <property type="entry name" value="Polyketide synthase dehydratase"/>
    <property type="match status" value="1"/>
</dbReference>
<dbReference type="InterPro" id="IPR020806">
    <property type="entry name" value="PKS_PP-bd"/>
</dbReference>
<keyword evidence="11" id="KW-1185">Reference proteome</keyword>
<dbReference type="InterPro" id="IPR018201">
    <property type="entry name" value="Ketoacyl_synth_AS"/>
</dbReference>
<dbReference type="SMART" id="SM00826">
    <property type="entry name" value="PKS_DH"/>
    <property type="match status" value="1"/>
</dbReference>
<dbReference type="InterPro" id="IPR016035">
    <property type="entry name" value="Acyl_Trfase/lysoPLipase"/>
</dbReference>
<dbReference type="Proteomes" id="UP000602284">
    <property type="component" value="Unassembled WGS sequence"/>
</dbReference>
<dbReference type="InterPro" id="IPR014030">
    <property type="entry name" value="Ketoacyl_synth_N"/>
</dbReference>
<feature type="domain" description="Ketosynthase family 3 (KS3)" evidence="8">
    <location>
        <begin position="1"/>
        <end position="426"/>
    </location>
</feature>
<dbReference type="PROSITE" id="PS00012">
    <property type="entry name" value="PHOSPHOPANTETHEINE"/>
    <property type="match status" value="1"/>
</dbReference>
<dbReference type="EMBL" id="JAEQNB010000003">
    <property type="protein sequence ID" value="MBL0387093.1"/>
    <property type="molecule type" value="Genomic_DNA"/>
</dbReference>
<dbReference type="InterPro" id="IPR036291">
    <property type="entry name" value="NAD(P)-bd_dom_sf"/>
</dbReference>
<evidence type="ECO:0000259" key="9">
    <source>
        <dbReference type="PROSITE" id="PS52019"/>
    </source>
</evidence>
<dbReference type="Gene3D" id="3.30.70.3290">
    <property type="match status" value="1"/>
</dbReference>
<dbReference type="SMART" id="SM00822">
    <property type="entry name" value="PKS_KR"/>
    <property type="match status" value="1"/>
</dbReference>
<dbReference type="InterPro" id="IPR032821">
    <property type="entry name" value="PKS_assoc"/>
</dbReference>
<dbReference type="CDD" id="cd08955">
    <property type="entry name" value="KR_2_FAS_SDR_x"/>
    <property type="match status" value="1"/>
</dbReference>
<keyword evidence="4" id="KW-0597">Phosphoprotein</keyword>
<dbReference type="Gene3D" id="3.40.50.720">
    <property type="entry name" value="NAD(P)-binding Rossmann-like Domain"/>
    <property type="match status" value="1"/>
</dbReference>
<dbReference type="Pfam" id="PF08659">
    <property type="entry name" value="KR"/>
    <property type="match status" value="1"/>
</dbReference>
<dbReference type="PANTHER" id="PTHR43775:SF37">
    <property type="entry name" value="SI:DKEY-61P9.11"/>
    <property type="match status" value="1"/>
</dbReference>
<evidence type="ECO:0000256" key="2">
    <source>
        <dbReference type="ARBA" id="ARBA00004789"/>
    </source>
</evidence>
<evidence type="ECO:0000259" key="8">
    <source>
        <dbReference type="PROSITE" id="PS52004"/>
    </source>
</evidence>
<dbReference type="InterPro" id="IPR016036">
    <property type="entry name" value="Malonyl_transacylase_ACP-bd"/>
</dbReference>
<dbReference type="Gene3D" id="3.40.366.10">
    <property type="entry name" value="Malonyl-Coenzyme A Acyl Carrier Protein, domain 2"/>
    <property type="match status" value="1"/>
</dbReference>
<sequence length="1830" mass="200249">MIAIVGIGCRFPGGVTGPESFWQLLKNGVDAITEVPSDRWGKHFFNPNRSTQGKTYTKWGGFVDGVDQFDASFFGISPREAALLDPQQRLLMETTYEALEDAGMVVERLAGTRTGVFMGGFTLDWQALQFADSNQDVIESHTATGAMMTLLANRLSYVFDFRGPSVAVDTACSSSMVAVHLAVQSLLGGETDLAVVGGVNVMVKPNITIAESKAGMLSPTGRSKTFDDSANGYVRGEGAGVVVLKPFEQALADGDDIYALIRGTACNQDGHSEGLTVPSGDAQQELVREALARAGVQPHEIQYLEAHGTGTPVGDPIEANALGTVLQEGRSADRPCYIASVKTNFGHTEAAAGVAGLIKTALCLKNGEIPAHLHLQNVNPKIDFDAMKMVVPLTHTAWPDTHGLPRLAGVNSFGFGGTNAHAVLQDAESAIAARQPVEHSEVTKPVLVPLTARNEKAVAAFASKIQDHLEKTDVSLTDLGYTLTNHRALHGSRLAVVASSKQELIDKLATFQAGESAPGLTIGSVPHGGAPKMAFVYTGMGPQWWAMGHQLLQQEPIFRAVAEQIDAKFKALSGWSLLDEMLKSEEESRMIETEVAQPANFLIQVALTSLYRSWGIKPDAIIGHSAGEVASAYEAGSMTLDEAVRVIYHRSRLQQKTTGQGRLVAIGLPAEQAKQAMAGYEDRVSFAAINSPSSVTLVGDPEALEKIVEPLQEQQVFCRFLNGKVPYHSHYLEPLKGEFYESMGTVELQDTAFPLYSTVTGGFITGPELDTNYWWRNNREPVFFADAMAQMIEDGYRVFVEIGPHPVLASSIRECLTVADKQGVTLTSLRRNEPELPQLLEALGGLYTQGIGLNWQAFFPQGNRVKLPTYPWQREKCWHESERSRLDRLGENIHPLLGKTLRAPHPRFETDIDLHQLHWIGDHRIQNSIVYPGAGYAEMMTATVMKSIGEGKPAVEVLDIEFKKALFIGEDETVKLQVHLDSTTGFVGVYRPGAQEGDWTNHAEGYYRPINRFPIGNPDLTALQARITHEIPKEKCYQHFRTLGLEYGPTFQGIHQLWQGENEALAQVEIHDLLQGEVDDFYLHPAMLDLCFQVLAAALPFRDDESSVYMPTALRRAYLRHAKLTKKMWIHARITDQTNMLLAGDIQLLDEDGNLILDISKCEARSLRDESAGGGGNISYSELVWSEQERNEVEATPQTAGMWMVFADGQGVADALSEQLKAKGDSVLRITRGDEFAILDGNASLNPTDKSSYQQLIQWAQTQPICKGVVHLWSLDAVSGDDATIADLRQAEDFGCASVLLLTKQLAQGTLKQNPLLWLVTRGAQPVLHTQERLQVAQAPLWGLARVLGHQEHTDIWGGILDLDATEVNPAVEAEQILHELLNKTIEDQIGFRRGVRYVVRVQDCGDLTLPIPPKFRPDASYLITGGLGGLGIQVARWSIEQGARRIVLSGREALPPRSTWSDIDPTSKLGERIAAVRELEALGASITVIGCDVSNRDDLFAQLAAYEAEGWPAIRGVVHSAGVAFPQTLLQMELEDLSNVLHPKIFGSWNLHNYFKDRELDFFVLFSSLAAQIVSPGQGNYSAGNAFLDALAYHRQAQGLPALSINWGPWAEVGMATKLDLIEFFERRGMYQFSPEKGLNAYGNLLLGSKPNVLVCIANWSVVAQHNYPGGLAPAMILDIAAADQEASNGQQNNDGINFLETWKEAEESDRLTLLEDHLQDVVAHVMRLNRSSLTSDQPLNSLGLDSMLAIELRVSLEKGLNVKLAVVELLKGPTISELADSLHEQMVSNLELSQDEEVADLLAELGDMSEEEMAALLEAAATTVSEDE</sequence>
<name>A0ABS1J9Z0_9BACL</name>
<dbReference type="SMART" id="SM00825">
    <property type="entry name" value="PKS_KS"/>
    <property type="match status" value="1"/>
</dbReference>
<evidence type="ECO:0000313" key="11">
    <source>
        <dbReference type="Proteomes" id="UP000602284"/>
    </source>
</evidence>
<dbReference type="Pfam" id="PF14765">
    <property type="entry name" value="PS-DH"/>
    <property type="match status" value="1"/>
</dbReference>
<dbReference type="InterPro" id="IPR013968">
    <property type="entry name" value="PKS_KR"/>
</dbReference>
<evidence type="ECO:0000256" key="1">
    <source>
        <dbReference type="ARBA" id="ARBA00003299"/>
    </source>
</evidence>
<dbReference type="PROSITE" id="PS50075">
    <property type="entry name" value="CARRIER"/>
    <property type="match status" value="1"/>
</dbReference>
<dbReference type="InterPro" id="IPR036736">
    <property type="entry name" value="ACP-like_sf"/>
</dbReference>
<protein>
    <submittedName>
        <fullName evidence="10">Type I polyketide synthase</fullName>
    </submittedName>
</protein>
<dbReference type="InterPro" id="IPR049552">
    <property type="entry name" value="PKS_DH_N"/>
</dbReference>
<keyword evidence="5" id="KW-0808">Transferase</keyword>
<dbReference type="InterPro" id="IPR042104">
    <property type="entry name" value="PKS_dehydratase_sf"/>
</dbReference>
<feature type="active site" description="Proton acceptor; for dehydratase activity" evidence="6">
    <location>
        <position position="923"/>
    </location>
</feature>
<dbReference type="PROSITE" id="PS52019">
    <property type="entry name" value="PKS_MFAS_DH"/>
    <property type="match status" value="1"/>
</dbReference>
<organism evidence="10 11">
    <name type="scientific">Tumebacillus amylolyticus</name>
    <dbReference type="NCBI Taxonomy" id="2801339"/>
    <lineage>
        <taxon>Bacteria</taxon>
        <taxon>Bacillati</taxon>
        <taxon>Bacillota</taxon>
        <taxon>Bacilli</taxon>
        <taxon>Bacillales</taxon>
        <taxon>Alicyclobacillaceae</taxon>
        <taxon>Tumebacillus</taxon>
    </lineage>
</organism>
<dbReference type="CDD" id="cd00833">
    <property type="entry name" value="PKS"/>
    <property type="match status" value="1"/>
</dbReference>
<dbReference type="SUPFAM" id="SSF47336">
    <property type="entry name" value="ACP-like"/>
    <property type="match status" value="1"/>
</dbReference>
<reference evidence="10 11" key="1">
    <citation type="submission" date="2021-01" db="EMBL/GenBank/DDBJ databases">
        <title>Tumebacillus sp. strain ITR2 16S ribosomal RNA gene Genome sequencing and assembly.</title>
        <authorList>
            <person name="Kang M."/>
        </authorList>
    </citation>
    <scope>NUCLEOTIDE SEQUENCE [LARGE SCALE GENOMIC DNA]</scope>
    <source>
        <strain evidence="10 11">ITR2</strain>
    </source>
</reference>
<evidence type="ECO:0000256" key="3">
    <source>
        <dbReference type="ARBA" id="ARBA00022450"/>
    </source>
</evidence>
<dbReference type="SMART" id="SM00827">
    <property type="entry name" value="PKS_AT"/>
    <property type="match status" value="1"/>
</dbReference>
<dbReference type="Pfam" id="PF00109">
    <property type="entry name" value="ketoacyl-synt"/>
    <property type="match status" value="1"/>
</dbReference>
<gene>
    <name evidence="10" type="ORF">JJB07_10565</name>
</gene>
<feature type="domain" description="PKS/mFAS DH" evidence="9">
    <location>
        <begin position="894"/>
        <end position="1173"/>
    </location>
</feature>
<dbReference type="Pfam" id="PF21089">
    <property type="entry name" value="PKS_DH_N"/>
    <property type="match status" value="1"/>
</dbReference>
<proteinExistence type="predicted"/>
<comment type="pathway">
    <text evidence="2">Antibiotic biosynthesis; bacillaene biosynthesis.</text>
</comment>
<dbReference type="InterPro" id="IPR001227">
    <property type="entry name" value="Ac_transferase_dom_sf"/>
</dbReference>
<feature type="domain" description="Carrier" evidence="7">
    <location>
        <begin position="1714"/>
        <end position="1788"/>
    </location>
</feature>
<dbReference type="PROSITE" id="PS00606">
    <property type="entry name" value="KS3_1"/>
    <property type="match status" value="1"/>
</dbReference>
<dbReference type="InterPro" id="IPR050091">
    <property type="entry name" value="PKS_NRPS_Biosynth_Enz"/>
</dbReference>
<comment type="function">
    <text evidence="1">Involved in some intermediate steps for the synthesis of the antibiotic polyketide bacillaene which is involved in secondary metabolism.</text>
</comment>
<dbReference type="Gene3D" id="1.10.1200.10">
    <property type="entry name" value="ACP-like"/>
    <property type="match status" value="1"/>
</dbReference>